<dbReference type="Proteomes" id="UP000184758">
    <property type="component" value="Unassembled WGS sequence"/>
</dbReference>
<feature type="transmembrane region" description="Helical" evidence="5">
    <location>
        <begin position="214"/>
        <end position="234"/>
    </location>
</feature>
<keyword evidence="4 5" id="KW-0472">Membrane</keyword>
<dbReference type="InterPro" id="IPR051533">
    <property type="entry name" value="WaaL-like"/>
</dbReference>
<dbReference type="GO" id="GO:0016874">
    <property type="term" value="F:ligase activity"/>
    <property type="evidence" value="ECO:0007669"/>
    <property type="project" value="UniProtKB-KW"/>
</dbReference>
<evidence type="ECO:0000256" key="1">
    <source>
        <dbReference type="ARBA" id="ARBA00004141"/>
    </source>
</evidence>
<dbReference type="PANTHER" id="PTHR37422:SF13">
    <property type="entry name" value="LIPOPOLYSACCHARIDE BIOSYNTHESIS PROTEIN PA4999-RELATED"/>
    <property type="match status" value="1"/>
</dbReference>
<feature type="transmembrane region" description="Helical" evidence="5">
    <location>
        <begin position="125"/>
        <end position="151"/>
    </location>
</feature>
<dbReference type="AlphaFoldDB" id="A0A1N6HDP9"/>
<dbReference type="Pfam" id="PF04932">
    <property type="entry name" value="Wzy_C"/>
    <property type="match status" value="1"/>
</dbReference>
<feature type="transmembrane region" description="Helical" evidence="5">
    <location>
        <begin position="163"/>
        <end position="185"/>
    </location>
</feature>
<feature type="transmembrane region" description="Helical" evidence="5">
    <location>
        <begin position="241"/>
        <end position="259"/>
    </location>
</feature>
<evidence type="ECO:0000256" key="2">
    <source>
        <dbReference type="ARBA" id="ARBA00022692"/>
    </source>
</evidence>
<keyword evidence="7" id="KW-0436">Ligase</keyword>
<protein>
    <submittedName>
        <fullName evidence="7">O-antigen ligase</fullName>
    </submittedName>
</protein>
<reference evidence="8" key="1">
    <citation type="submission" date="2016-11" db="EMBL/GenBank/DDBJ databases">
        <authorList>
            <person name="Varghese N."/>
            <person name="Submissions S."/>
        </authorList>
    </citation>
    <scope>NUCLEOTIDE SEQUENCE [LARGE SCALE GENOMIC DNA]</scope>
    <source>
        <strain evidence="8">313</strain>
    </source>
</reference>
<evidence type="ECO:0000313" key="7">
    <source>
        <dbReference type="EMBL" id="SIO17856.1"/>
    </source>
</evidence>
<feature type="transmembrane region" description="Helical" evidence="5">
    <location>
        <begin position="90"/>
        <end position="113"/>
    </location>
</feature>
<keyword evidence="8" id="KW-1185">Reference proteome</keyword>
<dbReference type="eggNOG" id="COG3307">
    <property type="taxonomic scope" value="Bacteria"/>
</dbReference>
<feature type="transmembrane region" description="Helical" evidence="5">
    <location>
        <begin position="34"/>
        <end position="54"/>
    </location>
</feature>
<keyword evidence="3 5" id="KW-1133">Transmembrane helix</keyword>
<gene>
    <name evidence="7" type="ORF">SAMN05878443_1793</name>
</gene>
<evidence type="ECO:0000256" key="5">
    <source>
        <dbReference type="SAM" id="Phobius"/>
    </source>
</evidence>
<dbReference type="PANTHER" id="PTHR37422">
    <property type="entry name" value="TEICHURONIC ACID BIOSYNTHESIS PROTEIN TUAE"/>
    <property type="match status" value="1"/>
</dbReference>
<feature type="transmembrane region" description="Helical" evidence="5">
    <location>
        <begin position="66"/>
        <end position="84"/>
    </location>
</feature>
<organism evidence="7 8">
    <name type="scientific">Carnobacterium alterfunditum</name>
    <dbReference type="NCBI Taxonomy" id="28230"/>
    <lineage>
        <taxon>Bacteria</taxon>
        <taxon>Bacillati</taxon>
        <taxon>Bacillota</taxon>
        <taxon>Bacilli</taxon>
        <taxon>Lactobacillales</taxon>
        <taxon>Carnobacteriaceae</taxon>
        <taxon>Carnobacterium</taxon>
    </lineage>
</organism>
<feature type="domain" description="O-antigen ligase-related" evidence="6">
    <location>
        <begin position="199"/>
        <end position="355"/>
    </location>
</feature>
<accession>A0A1N6HDP9</accession>
<feature type="transmembrane region" description="Helical" evidence="5">
    <location>
        <begin position="12"/>
        <end position="28"/>
    </location>
</feature>
<keyword evidence="2 5" id="KW-0812">Transmembrane</keyword>
<proteinExistence type="predicted"/>
<sequence length="440" mass="48949">MVANSLQLDKRRDTPFIIVIVFLLSIFLNQSNVLFGINLSLSDFLILGLVISLIMKQELKLPLTHIVTFSAFSILILFHSLFIIPNQYMIAADPLATLIDYTKLLVVFLYYIIGFNLSRLKLTAVFLNGFVVGAVGIGFLGILISFVQIPYLSSIMLYGESRLIGFMNDPNFFAVIQCCALSILLRMKPINIFVRSGAIGIILLSIISSGSKSAIILVALYSGYLLIGKFLRINKTTPSKVIGSLFLILGLSSIVPTLLKYSDELLAMIIERFPTFSRVELLFTDFSSAVSDGGSGRVQVWETARQMIDSAPLLGVGLGNYINIANQFIHDPNVAHNTYLQLAAEWGIVLTALFFLYVGSTLIDNKRSISKNDQDNQNRQIIRDILIIFLIASISISLNNARIFWLVLGMSVFQTRYSDLLTQSSKGENQHENIRDNGHL</sequence>
<dbReference type="RefSeq" id="WP_051905696.1">
    <property type="nucleotide sequence ID" value="NZ_FSRN01000001.1"/>
</dbReference>
<dbReference type="OrthoDB" id="5143502at2"/>
<comment type="subcellular location">
    <subcellularLocation>
        <location evidence="1">Membrane</location>
        <topology evidence="1">Multi-pass membrane protein</topology>
    </subcellularLocation>
</comment>
<feature type="transmembrane region" description="Helical" evidence="5">
    <location>
        <begin position="192"/>
        <end position="208"/>
    </location>
</feature>
<dbReference type="InterPro" id="IPR007016">
    <property type="entry name" value="O-antigen_ligase-rel_domated"/>
</dbReference>
<dbReference type="EMBL" id="FSRN01000001">
    <property type="protein sequence ID" value="SIO17856.1"/>
    <property type="molecule type" value="Genomic_DNA"/>
</dbReference>
<evidence type="ECO:0000259" key="6">
    <source>
        <dbReference type="Pfam" id="PF04932"/>
    </source>
</evidence>
<feature type="transmembrane region" description="Helical" evidence="5">
    <location>
        <begin position="346"/>
        <end position="364"/>
    </location>
</feature>
<evidence type="ECO:0000256" key="4">
    <source>
        <dbReference type="ARBA" id="ARBA00023136"/>
    </source>
</evidence>
<name>A0A1N6HDP9_9LACT</name>
<evidence type="ECO:0000256" key="3">
    <source>
        <dbReference type="ARBA" id="ARBA00022989"/>
    </source>
</evidence>
<dbReference type="STRING" id="28230.SAMN05878443_1793"/>
<dbReference type="GO" id="GO:0016020">
    <property type="term" value="C:membrane"/>
    <property type="evidence" value="ECO:0007669"/>
    <property type="project" value="UniProtKB-SubCell"/>
</dbReference>
<feature type="transmembrane region" description="Helical" evidence="5">
    <location>
        <begin position="385"/>
        <end position="408"/>
    </location>
</feature>
<evidence type="ECO:0000313" key="8">
    <source>
        <dbReference type="Proteomes" id="UP000184758"/>
    </source>
</evidence>